<dbReference type="KEGG" id="aqu:100639548"/>
<evidence type="ECO:0000259" key="6">
    <source>
        <dbReference type="PROSITE" id="PS50166"/>
    </source>
</evidence>
<dbReference type="InterPro" id="IPR001494">
    <property type="entry name" value="Importin-beta_N"/>
</dbReference>
<dbReference type="InterPro" id="IPR040122">
    <property type="entry name" value="Importin_beta"/>
</dbReference>
<dbReference type="Proteomes" id="UP000007879">
    <property type="component" value="Unassembled WGS sequence"/>
</dbReference>
<reference evidence="8" key="1">
    <citation type="journal article" date="2010" name="Nature">
        <title>The Amphimedon queenslandica genome and the evolution of animal complexity.</title>
        <authorList>
            <person name="Srivastava M."/>
            <person name="Simakov O."/>
            <person name="Chapman J."/>
            <person name="Fahey B."/>
            <person name="Gauthier M.E."/>
            <person name="Mitros T."/>
            <person name="Richards G.S."/>
            <person name="Conaco C."/>
            <person name="Dacre M."/>
            <person name="Hellsten U."/>
            <person name="Larroux C."/>
            <person name="Putnam N.H."/>
            <person name="Stanke M."/>
            <person name="Adamska M."/>
            <person name="Darling A."/>
            <person name="Degnan S.M."/>
            <person name="Oakley T.H."/>
            <person name="Plachetzki D.C."/>
            <person name="Zhai Y."/>
            <person name="Adamski M."/>
            <person name="Calcino A."/>
            <person name="Cummins S.F."/>
            <person name="Goodstein D.M."/>
            <person name="Harris C."/>
            <person name="Jackson D.J."/>
            <person name="Leys S.P."/>
            <person name="Shu S."/>
            <person name="Woodcroft B.J."/>
            <person name="Vervoort M."/>
            <person name="Kosik K.S."/>
            <person name="Manning G."/>
            <person name="Degnan B.M."/>
            <person name="Rokhsar D.S."/>
        </authorList>
    </citation>
    <scope>NUCLEOTIDE SEQUENCE [LARGE SCALE GENOMIC DNA]</scope>
</reference>
<evidence type="ECO:0000256" key="5">
    <source>
        <dbReference type="ARBA" id="ARBA00022927"/>
    </source>
</evidence>
<evidence type="ECO:0000256" key="3">
    <source>
        <dbReference type="ARBA" id="ARBA00022490"/>
    </source>
</evidence>
<dbReference type="RefSeq" id="XP_003390845.2">
    <property type="nucleotide sequence ID" value="XM_003390797.2"/>
</dbReference>
<feature type="domain" description="Importin N-terminal" evidence="6">
    <location>
        <begin position="33"/>
        <end position="101"/>
    </location>
</feature>
<dbReference type="SUPFAM" id="SSF48371">
    <property type="entry name" value="ARM repeat"/>
    <property type="match status" value="1"/>
</dbReference>
<dbReference type="InterPro" id="IPR016024">
    <property type="entry name" value="ARM-type_fold"/>
</dbReference>
<evidence type="ECO:0000256" key="4">
    <source>
        <dbReference type="ARBA" id="ARBA00022737"/>
    </source>
</evidence>
<name>A0AAN0IJ98_AMPQE</name>
<evidence type="ECO:0000313" key="7">
    <source>
        <dbReference type="EnsemblMetazoa" id="XP_003390845.2"/>
    </source>
</evidence>
<keyword evidence="3" id="KW-0963">Cytoplasm</keyword>
<proteinExistence type="predicted"/>
<evidence type="ECO:0000313" key="8">
    <source>
        <dbReference type="Proteomes" id="UP000007879"/>
    </source>
</evidence>
<dbReference type="GO" id="GO:0031267">
    <property type="term" value="F:small GTPase binding"/>
    <property type="evidence" value="ECO:0007669"/>
    <property type="project" value="InterPro"/>
</dbReference>
<dbReference type="Gene3D" id="1.25.10.10">
    <property type="entry name" value="Leucine-rich Repeat Variant"/>
    <property type="match status" value="1"/>
</dbReference>
<organism evidence="7 8">
    <name type="scientific">Amphimedon queenslandica</name>
    <name type="common">Sponge</name>
    <dbReference type="NCBI Taxonomy" id="400682"/>
    <lineage>
        <taxon>Eukaryota</taxon>
        <taxon>Metazoa</taxon>
        <taxon>Porifera</taxon>
        <taxon>Demospongiae</taxon>
        <taxon>Heteroscleromorpha</taxon>
        <taxon>Haplosclerida</taxon>
        <taxon>Niphatidae</taxon>
        <taxon>Amphimedon</taxon>
    </lineage>
</organism>
<dbReference type="GO" id="GO:0006606">
    <property type="term" value="P:protein import into nucleus"/>
    <property type="evidence" value="ECO:0007669"/>
    <property type="project" value="InterPro"/>
</dbReference>
<keyword evidence="4" id="KW-0677">Repeat</keyword>
<sequence>MSVPWQPEPSALHQIVQLLKESQHSNNETQRTVHERLQTLNQFPDFNSYLAYVMVHLKSEDEPTRSVAGLILKNNVREYYLSFPDQVKSYVKEQCLSAIGDASALIRA</sequence>
<reference evidence="7" key="2">
    <citation type="submission" date="2024-06" db="UniProtKB">
        <authorList>
            <consortium name="EnsemblMetazoa"/>
        </authorList>
    </citation>
    <scope>IDENTIFICATION</scope>
</reference>
<evidence type="ECO:0000256" key="2">
    <source>
        <dbReference type="ARBA" id="ARBA00022448"/>
    </source>
</evidence>
<dbReference type="AlphaFoldDB" id="A0AAN0IJ98"/>
<keyword evidence="2" id="KW-0813">Transport</keyword>
<evidence type="ECO:0000256" key="1">
    <source>
        <dbReference type="ARBA" id="ARBA00004496"/>
    </source>
</evidence>
<dbReference type="PANTHER" id="PTHR10527">
    <property type="entry name" value="IMPORTIN BETA"/>
    <property type="match status" value="1"/>
</dbReference>
<dbReference type="InterPro" id="IPR011989">
    <property type="entry name" value="ARM-like"/>
</dbReference>
<keyword evidence="5" id="KW-0653">Protein transport</keyword>
<dbReference type="EnsemblMetazoa" id="XM_003390797.2">
    <property type="protein sequence ID" value="XP_003390845.2"/>
    <property type="gene ID" value="LOC100639548"/>
</dbReference>
<dbReference type="PROSITE" id="PS50166">
    <property type="entry name" value="IMPORTIN_B_NT"/>
    <property type="match status" value="1"/>
</dbReference>
<dbReference type="GO" id="GO:0005737">
    <property type="term" value="C:cytoplasm"/>
    <property type="evidence" value="ECO:0007669"/>
    <property type="project" value="UniProtKB-SubCell"/>
</dbReference>
<comment type="subcellular location">
    <subcellularLocation>
        <location evidence="1">Cytoplasm</location>
    </subcellularLocation>
</comment>
<dbReference type="Pfam" id="PF03810">
    <property type="entry name" value="IBN_N"/>
    <property type="match status" value="1"/>
</dbReference>
<protein>
    <recommendedName>
        <fullName evidence="6">Importin N-terminal domain-containing protein</fullName>
    </recommendedName>
</protein>
<keyword evidence="8" id="KW-1185">Reference proteome</keyword>
<accession>A0AAN0IJ98</accession>
<dbReference type="GeneID" id="100639548"/>
<dbReference type="SMART" id="SM00913">
    <property type="entry name" value="IBN_N"/>
    <property type="match status" value="1"/>
</dbReference>